<protein>
    <submittedName>
        <fullName evidence="1">Uncharacterized protein</fullName>
    </submittedName>
</protein>
<accession>A0AA87LQ42</accession>
<evidence type="ECO:0000313" key="2">
    <source>
        <dbReference type="Proteomes" id="UP000004725"/>
    </source>
</evidence>
<dbReference type="AlphaFoldDB" id="A0AA87LQ42"/>
<proteinExistence type="predicted"/>
<dbReference type="Proteomes" id="UP000004725">
    <property type="component" value="Unassembled WGS sequence"/>
</dbReference>
<comment type="caution">
    <text evidence="1">The sequence shown here is derived from an EMBL/GenBank/DDBJ whole genome shotgun (WGS) entry which is preliminary data.</text>
</comment>
<gene>
    <name evidence="1" type="ORF">A1A1_17285</name>
</gene>
<evidence type="ECO:0000313" key="1">
    <source>
        <dbReference type="EMBL" id="EIM05246.1"/>
    </source>
</evidence>
<dbReference type="EMBL" id="AJYB01000083">
    <property type="protein sequence ID" value="EIM05246.1"/>
    <property type="molecule type" value="Genomic_DNA"/>
</dbReference>
<name>A0AA87LQ42_9BACL</name>
<organism evidence="1 2">
    <name type="scientific">Planococcus antarcticus DSM 14505</name>
    <dbReference type="NCBI Taxonomy" id="1185653"/>
    <lineage>
        <taxon>Bacteria</taxon>
        <taxon>Bacillati</taxon>
        <taxon>Bacillota</taxon>
        <taxon>Bacilli</taxon>
        <taxon>Bacillales</taxon>
        <taxon>Caryophanaceae</taxon>
        <taxon>Planococcus</taxon>
    </lineage>
</organism>
<sequence length="66" mass="7948">MKNQHADARKFLYKALNGISPFGKFKTAIQNMNLDRKWHDFEQECAEREVKEWLDSRQIDWTGFTK</sequence>
<reference evidence="1 2" key="1">
    <citation type="journal article" date="2012" name="J. Bacteriol.">
        <title>Genome Sequence of the Antarctic Psychrophile Bacterium Planococcus antarcticus DSM 14505.</title>
        <authorList>
            <person name="Margolles A."/>
            <person name="Gueimonde M."/>
            <person name="Sanchez B."/>
        </authorList>
    </citation>
    <scope>NUCLEOTIDE SEQUENCE [LARGE SCALE GENOMIC DNA]</scope>
    <source>
        <strain evidence="1 2">DSM 14505</strain>
    </source>
</reference>